<dbReference type="RefSeq" id="WP_218093436.1">
    <property type="nucleotide sequence ID" value="NZ_CAJVAS010000016.1"/>
</dbReference>
<keyword evidence="7 9" id="KW-0472">Membrane</keyword>
<evidence type="ECO:0000256" key="7">
    <source>
        <dbReference type="ARBA" id="ARBA00023136"/>
    </source>
</evidence>
<keyword evidence="4" id="KW-0997">Cell inner membrane</keyword>
<dbReference type="AlphaFoldDB" id="A0A916K3B6"/>
<dbReference type="GO" id="GO:0005886">
    <property type="term" value="C:plasma membrane"/>
    <property type="evidence" value="ECO:0007669"/>
    <property type="project" value="UniProtKB-SubCell"/>
</dbReference>
<dbReference type="InterPro" id="IPR007387">
    <property type="entry name" value="TRAP_DctQ"/>
</dbReference>
<evidence type="ECO:0000256" key="4">
    <source>
        <dbReference type="ARBA" id="ARBA00022519"/>
    </source>
</evidence>
<protein>
    <submittedName>
        <fullName evidence="11">Sialic acid TRAP transporter permease protein SiaT</fullName>
    </submittedName>
</protein>
<comment type="caution">
    <text evidence="11">The sequence shown here is derived from an EMBL/GenBank/DDBJ whole genome shotgun (WGS) entry which is preliminary data.</text>
</comment>
<name>A0A916K3B6_9BACL</name>
<evidence type="ECO:0000256" key="3">
    <source>
        <dbReference type="ARBA" id="ARBA00022475"/>
    </source>
</evidence>
<evidence type="ECO:0000256" key="8">
    <source>
        <dbReference type="ARBA" id="ARBA00038436"/>
    </source>
</evidence>
<feature type="transmembrane region" description="Helical" evidence="9">
    <location>
        <begin position="89"/>
        <end position="110"/>
    </location>
</feature>
<feature type="transmembrane region" description="Helical" evidence="9">
    <location>
        <begin position="14"/>
        <end position="40"/>
    </location>
</feature>
<comment type="subcellular location">
    <subcellularLocation>
        <location evidence="1">Cell inner membrane</location>
        <topology evidence="1">Multi-pass membrane protein</topology>
    </subcellularLocation>
</comment>
<evidence type="ECO:0000256" key="2">
    <source>
        <dbReference type="ARBA" id="ARBA00022448"/>
    </source>
</evidence>
<keyword evidence="2" id="KW-0813">Transport</keyword>
<evidence type="ECO:0000256" key="1">
    <source>
        <dbReference type="ARBA" id="ARBA00004429"/>
    </source>
</evidence>
<keyword evidence="3" id="KW-1003">Cell membrane</keyword>
<evidence type="ECO:0000313" key="11">
    <source>
        <dbReference type="EMBL" id="CAG7635739.1"/>
    </source>
</evidence>
<keyword evidence="5 9" id="KW-0812">Transmembrane</keyword>
<feature type="transmembrane region" description="Helical" evidence="9">
    <location>
        <begin position="52"/>
        <end position="68"/>
    </location>
</feature>
<reference evidence="11" key="1">
    <citation type="submission" date="2021-06" db="EMBL/GenBank/DDBJ databases">
        <authorList>
            <person name="Criscuolo A."/>
        </authorList>
    </citation>
    <scope>NUCLEOTIDE SEQUENCE</scope>
    <source>
        <strain evidence="11">CIP111600</strain>
    </source>
</reference>
<evidence type="ECO:0000256" key="9">
    <source>
        <dbReference type="SAM" id="Phobius"/>
    </source>
</evidence>
<sequence length="162" mass="17944">MQQVVKLIDGMNKVVGILLALMLGTMSLLIIAQVLCRFVIHYPLTWSEELSRYLMAYIVFIGASLAMRHNKLISIELLPELLSGTKRKVLHVIVFTISIIFFVILFKQGIDMISRVKMQLSPALGLSMAIPYASIPIGALLLALNSIAAMIDEVTSKKEVSN</sequence>
<feature type="domain" description="Tripartite ATP-independent periplasmic transporters DctQ component" evidence="10">
    <location>
        <begin position="26"/>
        <end position="154"/>
    </location>
</feature>
<gene>
    <name evidence="11" type="primary">siaT</name>
    <name evidence="11" type="ORF">PAESOLCIP111_03698</name>
</gene>
<dbReference type="Pfam" id="PF04290">
    <property type="entry name" value="DctQ"/>
    <property type="match status" value="1"/>
</dbReference>
<dbReference type="EMBL" id="CAJVAS010000016">
    <property type="protein sequence ID" value="CAG7635739.1"/>
    <property type="molecule type" value="Genomic_DNA"/>
</dbReference>
<keyword evidence="12" id="KW-1185">Reference proteome</keyword>
<keyword evidence="6 9" id="KW-1133">Transmembrane helix</keyword>
<feature type="transmembrane region" description="Helical" evidence="9">
    <location>
        <begin position="130"/>
        <end position="151"/>
    </location>
</feature>
<accession>A0A916K3B6</accession>
<evidence type="ECO:0000259" key="10">
    <source>
        <dbReference type="Pfam" id="PF04290"/>
    </source>
</evidence>
<dbReference type="Proteomes" id="UP000693672">
    <property type="component" value="Unassembled WGS sequence"/>
</dbReference>
<organism evidence="11 12">
    <name type="scientific">Paenibacillus solanacearum</name>
    <dbReference type="NCBI Taxonomy" id="2048548"/>
    <lineage>
        <taxon>Bacteria</taxon>
        <taxon>Bacillati</taxon>
        <taxon>Bacillota</taxon>
        <taxon>Bacilli</taxon>
        <taxon>Bacillales</taxon>
        <taxon>Paenibacillaceae</taxon>
        <taxon>Paenibacillus</taxon>
    </lineage>
</organism>
<proteinExistence type="inferred from homology"/>
<dbReference type="GO" id="GO:0022857">
    <property type="term" value="F:transmembrane transporter activity"/>
    <property type="evidence" value="ECO:0007669"/>
    <property type="project" value="TreeGrafter"/>
</dbReference>
<evidence type="ECO:0000256" key="6">
    <source>
        <dbReference type="ARBA" id="ARBA00022989"/>
    </source>
</evidence>
<dbReference type="InterPro" id="IPR055348">
    <property type="entry name" value="DctQ"/>
</dbReference>
<dbReference type="PANTHER" id="PTHR35011:SF2">
    <property type="entry name" value="2,3-DIKETO-L-GULONATE TRAP TRANSPORTER SMALL PERMEASE PROTEIN YIAM"/>
    <property type="match status" value="1"/>
</dbReference>
<comment type="similarity">
    <text evidence="8">Belongs to the TRAP transporter small permease family.</text>
</comment>
<evidence type="ECO:0000313" key="12">
    <source>
        <dbReference type="Proteomes" id="UP000693672"/>
    </source>
</evidence>
<dbReference type="PANTHER" id="PTHR35011">
    <property type="entry name" value="2,3-DIKETO-L-GULONATE TRAP TRANSPORTER SMALL PERMEASE PROTEIN YIAM"/>
    <property type="match status" value="1"/>
</dbReference>
<evidence type="ECO:0000256" key="5">
    <source>
        <dbReference type="ARBA" id="ARBA00022692"/>
    </source>
</evidence>
<dbReference type="GO" id="GO:0015740">
    <property type="term" value="P:C4-dicarboxylate transport"/>
    <property type="evidence" value="ECO:0007669"/>
    <property type="project" value="TreeGrafter"/>
</dbReference>